<dbReference type="Proteomes" id="UP001501510">
    <property type="component" value="Unassembled WGS sequence"/>
</dbReference>
<proteinExistence type="inferred from homology"/>
<feature type="binding site" evidence="6">
    <location>
        <position position="149"/>
    </location>
    <ligand>
        <name>Zn(2+)</name>
        <dbReference type="ChEBI" id="CHEBI:29105"/>
        <label>2</label>
    </ligand>
</feature>
<keyword evidence="6" id="KW-0862">Zinc</keyword>
<keyword evidence="5 6" id="KW-0665">Pyrimidine biosynthesis</keyword>
<dbReference type="HAMAP" id="MF_00220_B">
    <property type="entry name" value="PyrC_classI_B"/>
    <property type="match status" value="1"/>
</dbReference>
<evidence type="ECO:0000256" key="4">
    <source>
        <dbReference type="ARBA" id="ARBA00022801"/>
    </source>
</evidence>
<dbReference type="PANTHER" id="PTHR43668:SF2">
    <property type="entry name" value="ALLANTOINASE"/>
    <property type="match status" value="1"/>
</dbReference>
<dbReference type="Gene3D" id="3.20.20.140">
    <property type="entry name" value="Metal-dependent hydrolases"/>
    <property type="match status" value="1"/>
</dbReference>
<comment type="caution">
    <text evidence="8">The sequence shown here is derived from an EMBL/GenBank/DDBJ whole genome shotgun (WGS) entry which is preliminary data.</text>
</comment>
<feature type="binding site" evidence="6">
    <location>
        <begin position="60"/>
        <end position="62"/>
    </location>
    <ligand>
        <name>substrate</name>
    </ligand>
</feature>
<protein>
    <recommendedName>
        <fullName evidence="6">Dihydroorotase</fullName>
        <shortName evidence="6">DHOase</shortName>
        <ecNumber evidence="6">3.5.2.3</ecNumber>
    </recommendedName>
</protein>
<evidence type="ECO:0000256" key="5">
    <source>
        <dbReference type="ARBA" id="ARBA00022975"/>
    </source>
</evidence>
<evidence type="ECO:0000256" key="2">
    <source>
        <dbReference type="ARBA" id="ARBA00010286"/>
    </source>
</evidence>
<dbReference type="EMBL" id="BAAACG010000019">
    <property type="protein sequence ID" value="GAA0748470.1"/>
    <property type="molecule type" value="Genomic_DNA"/>
</dbReference>
<evidence type="ECO:0000256" key="3">
    <source>
        <dbReference type="ARBA" id="ARBA00022723"/>
    </source>
</evidence>
<organism evidence="8 9">
    <name type="scientific">Clostridium oceanicum</name>
    <dbReference type="NCBI Taxonomy" id="1543"/>
    <lineage>
        <taxon>Bacteria</taxon>
        <taxon>Bacillati</taxon>
        <taxon>Bacillota</taxon>
        <taxon>Clostridia</taxon>
        <taxon>Eubacteriales</taxon>
        <taxon>Clostridiaceae</taxon>
        <taxon>Clostridium</taxon>
    </lineage>
</organism>
<feature type="binding site" evidence="6">
    <location>
        <position position="149"/>
    </location>
    <ligand>
        <name>Zn(2+)</name>
        <dbReference type="ChEBI" id="CHEBI:29105"/>
        <label>1</label>
    </ligand>
</feature>
<keyword evidence="3 6" id="KW-0479">Metal-binding</keyword>
<dbReference type="SUPFAM" id="SSF51338">
    <property type="entry name" value="Composite domain of metallo-dependent hydrolases"/>
    <property type="match status" value="1"/>
</dbReference>
<dbReference type="InterPro" id="IPR011059">
    <property type="entry name" value="Metal-dep_hydrolase_composite"/>
</dbReference>
<feature type="binding site" evidence="6">
    <location>
        <position position="284"/>
    </location>
    <ligand>
        <name>substrate</name>
    </ligand>
</feature>
<evidence type="ECO:0000313" key="9">
    <source>
        <dbReference type="Proteomes" id="UP001501510"/>
    </source>
</evidence>
<dbReference type="InterPro" id="IPR032466">
    <property type="entry name" value="Metal_Hydrolase"/>
</dbReference>
<sequence>MENLLIKNVNLIDCSQNFCGDIYIEDGIINEIGMDLRKDCKVINGRGLTLLPSFIDMHVHFRDPGLTYKEDIKTGSRAAVSGGYTTVNLMANTKPVCSTMKEVNYVLEKGEKEGLVDIHQTVSITKNFDGKDTSHIDKLDNKVKVISEDGKDVMNSKVMMEAMMKAKEKDMIVMCHSENHDLTIDDTRLSENMMTWRNITLAQFTKCKTHIAHVSTKEAMEYIIDAKSKGINITCEVAPHHIALTDDIKYRVNPPLRKEEDREFLVESIKKGLVDCIATDHAPHTKEDKLNGSPGISGIETSFPICYTELVRKNSLSLNMLSKIMSKNPADIMGINKGEIKIGKEADLVLIDLDKKYKIEADKFISKGKNSPFDEMEVYGKIKCTLKKGNIVYKDMDF</sequence>
<feature type="binding site" evidence="6">
    <location>
        <position position="213"/>
    </location>
    <ligand>
        <name>Zn(2+)</name>
        <dbReference type="ChEBI" id="CHEBI:29105"/>
        <label>2</label>
    </ligand>
</feature>
<feature type="binding site" evidence="6">
    <location>
        <position position="280"/>
    </location>
    <ligand>
        <name>Zn(2+)</name>
        <dbReference type="ChEBI" id="CHEBI:29105"/>
        <label>1</label>
    </ligand>
</feature>
<evidence type="ECO:0000259" key="7">
    <source>
        <dbReference type="Pfam" id="PF01979"/>
    </source>
</evidence>
<name>A0ABP3VA05_9CLOT</name>
<feature type="domain" description="Amidohydrolase-related" evidence="7">
    <location>
        <begin position="49"/>
        <end position="392"/>
    </location>
</feature>
<feature type="binding site" evidence="6">
    <location>
        <position position="92"/>
    </location>
    <ligand>
        <name>substrate</name>
    </ligand>
</feature>
<evidence type="ECO:0000256" key="1">
    <source>
        <dbReference type="ARBA" id="ARBA00002368"/>
    </source>
</evidence>
<dbReference type="Pfam" id="PF01979">
    <property type="entry name" value="Amidohydro_1"/>
    <property type="match status" value="1"/>
</dbReference>
<evidence type="ECO:0000256" key="6">
    <source>
        <dbReference type="HAMAP-Rule" id="MF_00220"/>
    </source>
</evidence>
<dbReference type="InterPro" id="IPR006680">
    <property type="entry name" value="Amidohydro-rel"/>
</dbReference>
<reference evidence="9" key="1">
    <citation type="journal article" date="2019" name="Int. J. Syst. Evol. Microbiol.">
        <title>The Global Catalogue of Microorganisms (GCM) 10K type strain sequencing project: providing services to taxonomists for standard genome sequencing and annotation.</title>
        <authorList>
            <consortium name="The Broad Institute Genomics Platform"/>
            <consortium name="The Broad Institute Genome Sequencing Center for Infectious Disease"/>
            <person name="Wu L."/>
            <person name="Ma J."/>
        </authorList>
    </citation>
    <scope>NUCLEOTIDE SEQUENCE [LARGE SCALE GENOMIC DNA]</scope>
    <source>
        <strain evidence="9">JCM 1407</strain>
    </source>
</reference>
<gene>
    <name evidence="6" type="primary">pyrC</name>
    <name evidence="8" type="ORF">GCM10008906_38850</name>
</gene>
<keyword evidence="9" id="KW-1185">Reference proteome</keyword>
<dbReference type="EC" id="3.5.2.3" evidence="6"/>
<comment type="function">
    <text evidence="1 6">Catalyzes the reversible cyclization of carbamoyl aspartate to dihydroorotate.</text>
</comment>
<comment type="catalytic activity">
    <reaction evidence="6">
        <text>(S)-dihydroorotate + H2O = N-carbamoyl-L-aspartate + H(+)</text>
        <dbReference type="Rhea" id="RHEA:24296"/>
        <dbReference type="ChEBI" id="CHEBI:15377"/>
        <dbReference type="ChEBI" id="CHEBI:15378"/>
        <dbReference type="ChEBI" id="CHEBI:30864"/>
        <dbReference type="ChEBI" id="CHEBI:32814"/>
        <dbReference type="EC" id="3.5.2.3"/>
    </reaction>
</comment>
<evidence type="ECO:0000313" key="8">
    <source>
        <dbReference type="EMBL" id="GAA0748470.1"/>
    </source>
</evidence>
<dbReference type="PANTHER" id="PTHR43668">
    <property type="entry name" value="ALLANTOINASE"/>
    <property type="match status" value="1"/>
</dbReference>
<feature type="binding site" evidence="6">
    <location>
        <position position="253"/>
    </location>
    <ligand>
        <name>substrate</name>
    </ligand>
</feature>
<feature type="binding site" evidence="6">
    <location>
        <begin position="294"/>
        <end position="295"/>
    </location>
    <ligand>
        <name>substrate</name>
    </ligand>
</feature>
<feature type="active site" evidence="6">
    <location>
        <position position="280"/>
    </location>
</feature>
<keyword evidence="4 6" id="KW-0378">Hydrolase</keyword>
<comment type="cofactor">
    <cofactor evidence="6">
        <name>Zn(2+)</name>
        <dbReference type="ChEBI" id="CHEBI:29105"/>
    </cofactor>
    <text evidence="6">Binds 2 Zn(2+) ions per subunit.</text>
</comment>
<dbReference type="PROSITE" id="PS00482">
    <property type="entry name" value="DIHYDROOROTASE_1"/>
    <property type="match status" value="1"/>
</dbReference>
<feature type="binding site" evidence="6">
    <location>
        <position position="58"/>
    </location>
    <ligand>
        <name>Zn(2+)</name>
        <dbReference type="ChEBI" id="CHEBI:29105"/>
        <label>1</label>
    </ligand>
</feature>
<comment type="pathway">
    <text evidence="6">Pyrimidine metabolism; UMP biosynthesis via de novo pathway; (S)-dihydroorotate from bicarbonate: step 3/3.</text>
</comment>
<dbReference type="CDD" id="cd01317">
    <property type="entry name" value="DHOase_IIa"/>
    <property type="match status" value="1"/>
</dbReference>
<dbReference type="SUPFAM" id="SSF51556">
    <property type="entry name" value="Metallo-dependent hydrolases"/>
    <property type="match status" value="1"/>
</dbReference>
<dbReference type="PROSITE" id="PS00483">
    <property type="entry name" value="DIHYDROOROTASE_2"/>
    <property type="match status" value="1"/>
</dbReference>
<dbReference type="NCBIfam" id="TIGR00857">
    <property type="entry name" value="pyrC_multi"/>
    <property type="match status" value="1"/>
</dbReference>
<dbReference type="InterPro" id="IPR002195">
    <property type="entry name" value="Dihydroorotase_CS"/>
</dbReference>
<accession>A0ABP3VA05</accession>
<feature type="binding site" evidence="6">
    <location>
        <position position="60"/>
    </location>
    <ligand>
        <name>Zn(2+)</name>
        <dbReference type="ChEBI" id="CHEBI:29105"/>
        <label>1</label>
    </ligand>
</feature>
<dbReference type="InterPro" id="IPR004722">
    <property type="entry name" value="DHOase"/>
</dbReference>
<dbReference type="RefSeq" id="WP_343764538.1">
    <property type="nucleotide sequence ID" value="NZ_BAAACG010000019.1"/>
</dbReference>
<comment type="similarity">
    <text evidence="2 6">Belongs to the metallo-dependent hydrolases superfamily. DHOase family. Class I DHOase subfamily.</text>
</comment>
<dbReference type="InterPro" id="IPR050138">
    <property type="entry name" value="DHOase/Allantoinase_Hydrolase"/>
</dbReference>
<feature type="binding site" evidence="6">
    <location>
        <position position="176"/>
    </location>
    <ligand>
        <name>Zn(2+)</name>
        <dbReference type="ChEBI" id="CHEBI:29105"/>
        <label>2</label>
    </ligand>
</feature>